<keyword evidence="2" id="KW-0285">Flavoprotein</keyword>
<dbReference type="Gene3D" id="3.50.50.60">
    <property type="entry name" value="FAD/NAD(P)-binding domain"/>
    <property type="match status" value="1"/>
</dbReference>
<dbReference type="OrthoDB" id="9813348at2"/>
<dbReference type="InterPro" id="IPR050315">
    <property type="entry name" value="FAD-oxidoreductase_2"/>
</dbReference>
<reference evidence="6 7" key="1">
    <citation type="submission" date="2019-05" db="EMBL/GenBank/DDBJ databases">
        <title>Draft genome sequence of Actinomadura geliboluensis A8036.</title>
        <authorList>
            <person name="Saricaoglu S."/>
            <person name="Isik K."/>
        </authorList>
    </citation>
    <scope>NUCLEOTIDE SEQUENCE [LARGE SCALE GENOMIC DNA]</scope>
    <source>
        <strain evidence="6 7">A8036</strain>
    </source>
</reference>
<proteinExistence type="predicted"/>
<dbReference type="Proteomes" id="UP000305238">
    <property type="component" value="Unassembled WGS sequence"/>
</dbReference>
<dbReference type="RefSeq" id="WP_138636420.1">
    <property type="nucleotide sequence ID" value="NZ_VCKZ01000066.1"/>
</dbReference>
<dbReference type="GO" id="GO:0033765">
    <property type="term" value="F:steroid dehydrogenase activity, acting on the CH-CH group of donors"/>
    <property type="evidence" value="ECO:0007669"/>
    <property type="project" value="UniProtKB-ARBA"/>
</dbReference>
<dbReference type="Pfam" id="PF00890">
    <property type="entry name" value="FAD_binding_2"/>
    <property type="match status" value="1"/>
</dbReference>
<dbReference type="PANTHER" id="PTHR43400">
    <property type="entry name" value="FUMARATE REDUCTASE"/>
    <property type="match status" value="1"/>
</dbReference>
<dbReference type="PANTHER" id="PTHR43400:SF7">
    <property type="entry name" value="FAD-DEPENDENT OXIDOREDUCTASE 2 FAD BINDING DOMAIN-CONTAINING PROTEIN"/>
    <property type="match status" value="1"/>
</dbReference>
<protein>
    <submittedName>
        <fullName evidence="6">FAD-dependent oxidoreductase</fullName>
    </submittedName>
</protein>
<keyword evidence="7" id="KW-1185">Reference proteome</keyword>
<evidence type="ECO:0000256" key="4">
    <source>
        <dbReference type="ARBA" id="ARBA00023002"/>
    </source>
</evidence>
<dbReference type="InterPro" id="IPR027477">
    <property type="entry name" value="Succ_DH/fumarate_Rdtase_cat_sf"/>
</dbReference>
<sequence>MTATPTPPTTPTAIIVGAGSAGMMAALTAAERGVPVLVLDAAGTVGGTLNVATGQLSAAGTLLQRRRGITDSPDAHYADIMRISRNTADPTLVRLAVDNAARTLDWLTENGMEFLPDHPVEGFAHEPYTAARYYWGPEFGRSILRVLRRAFDAQVAAGRITLSLNTALTGLVLSGRRVTAVTATGPEGERTYPATSVLLATGGYNSNPDLFRELSGHPAYGGNSYPHSTGGGLEAARRAGAALRGHENYLCSFGVVMDRPGLGTKMEFRHVHHPQDRAPWEIYVNTEGRRFVAEDEPSVDAREHALLEQPELRRYVVFDARVLRDSPPMITGRTNAELLDLFDVHPMFTAAPTLAELAAKTGLPADALAATVADYNAALDSGGPDPFGRRHRPVRLEEGPFYAIRVQGASVTSTVGLAVGADLRVLDEAGEPFENLSAAGELLGSGQLMGKSFCGGMMATPAMTFGLLYGEALATNGA</sequence>
<name>A0A5S4H4J3_9ACTN</name>
<gene>
    <name evidence="6" type="ORF">ETD96_12125</name>
</gene>
<organism evidence="6 7">
    <name type="scientific">Actinomadura geliboluensis</name>
    <dbReference type="NCBI Taxonomy" id="882440"/>
    <lineage>
        <taxon>Bacteria</taxon>
        <taxon>Bacillati</taxon>
        <taxon>Actinomycetota</taxon>
        <taxon>Actinomycetes</taxon>
        <taxon>Streptosporangiales</taxon>
        <taxon>Thermomonosporaceae</taxon>
        <taxon>Actinomadura</taxon>
    </lineage>
</organism>
<dbReference type="InterPro" id="IPR036188">
    <property type="entry name" value="FAD/NAD-bd_sf"/>
</dbReference>
<evidence type="ECO:0000313" key="7">
    <source>
        <dbReference type="Proteomes" id="UP000305238"/>
    </source>
</evidence>
<dbReference type="SUPFAM" id="SSF56425">
    <property type="entry name" value="Succinate dehydrogenase/fumarate reductase flavoprotein, catalytic domain"/>
    <property type="match status" value="1"/>
</dbReference>
<evidence type="ECO:0000259" key="5">
    <source>
        <dbReference type="Pfam" id="PF00890"/>
    </source>
</evidence>
<evidence type="ECO:0000256" key="3">
    <source>
        <dbReference type="ARBA" id="ARBA00022827"/>
    </source>
</evidence>
<dbReference type="Gene3D" id="3.90.700.10">
    <property type="entry name" value="Succinate dehydrogenase/fumarate reductase flavoprotein, catalytic domain"/>
    <property type="match status" value="1"/>
</dbReference>
<dbReference type="InterPro" id="IPR003953">
    <property type="entry name" value="FAD-dep_OxRdtase_2_FAD-bd"/>
</dbReference>
<dbReference type="AlphaFoldDB" id="A0A5S4H4J3"/>
<dbReference type="SUPFAM" id="SSF51905">
    <property type="entry name" value="FAD/NAD(P)-binding domain"/>
    <property type="match status" value="1"/>
</dbReference>
<dbReference type="EMBL" id="VCKZ01000066">
    <property type="protein sequence ID" value="TMR40165.1"/>
    <property type="molecule type" value="Genomic_DNA"/>
</dbReference>
<accession>A0A5S4H4J3</accession>
<evidence type="ECO:0000313" key="6">
    <source>
        <dbReference type="EMBL" id="TMR40165.1"/>
    </source>
</evidence>
<feature type="domain" description="FAD-dependent oxidoreductase 2 FAD-binding" evidence="5">
    <location>
        <begin position="13"/>
        <end position="447"/>
    </location>
</feature>
<keyword evidence="3" id="KW-0274">FAD</keyword>
<evidence type="ECO:0000256" key="1">
    <source>
        <dbReference type="ARBA" id="ARBA00001974"/>
    </source>
</evidence>
<comment type="caution">
    <text evidence="6">The sequence shown here is derived from an EMBL/GenBank/DDBJ whole genome shotgun (WGS) entry which is preliminary data.</text>
</comment>
<keyword evidence="4" id="KW-0560">Oxidoreductase</keyword>
<evidence type="ECO:0000256" key="2">
    <source>
        <dbReference type="ARBA" id="ARBA00022630"/>
    </source>
</evidence>
<comment type="cofactor">
    <cofactor evidence="1">
        <name>FAD</name>
        <dbReference type="ChEBI" id="CHEBI:57692"/>
    </cofactor>
</comment>